<evidence type="ECO:0000313" key="6">
    <source>
        <dbReference type="Proteomes" id="UP000747399"/>
    </source>
</evidence>
<feature type="region of interest" description="Disordered" evidence="4">
    <location>
        <begin position="442"/>
        <end position="461"/>
    </location>
</feature>
<accession>A0A8J4BEM8</accession>
<dbReference type="Pfam" id="PF12796">
    <property type="entry name" value="Ank_2"/>
    <property type="match status" value="2"/>
</dbReference>
<evidence type="ECO:0000256" key="2">
    <source>
        <dbReference type="ARBA" id="ARBA00023043"/>
    </source>
</evidence>
<dbReference type="InterPro" id="IPR002110">
    <property type="entry name" value="Ankyrin_rpt"/>
</dbReference>
<feature type="repeat" description="ANK" evidence="3">
    <location>
        <begin position="224"/>
        <end position="247"/>
    </location>
</feature>
<dbReference type="Pfam" id="PF00023">
    <property type="entry name" value="Ank"/>
    <property type="match status" value="1"/>
</dbReference>
<evidence type="ECO:0000256" key="4">
    <source>
        <dbReference type="SAM" id="MobiDB-lite"/>
    </source>
</evidence>
<dbReference type="PROSITE" id="PS50088">
    <property type="entry name" value="ANK_REPEAT"/>
    <property type="match status" value="3"/>
</dbReference>
<dbReference type="SMART" id="SM00248">
    <property type="entry name" value="ANK"/>
    <property type="match status" value="5"/>
</dbReference>
<feature type="compositionally biased region" description="Basic residues" evidence="4">
    <location>
        <begin position="768"/>
        <end position="777"/>
    </location>
</feature>
<sequence length="847" mass="89060">MGNILSPEAGPLFDAIAEGNVDAAVKALEAHPRLSHTRAGKKNRTLYHACASSGQVTVLKRLCEHVWQTLPDEMGKFHPESTPEGRFHPAIYRAMNSYDETGLTPLMLACRKGHADAVLHLLSQGADPWLGDRLLARSALHFAARANQPACIEAILNSPFVELTGKVRSKECKLVDYPSSSGYTPLHYAAASRAADAATALFRYGANPNARTFDMGFDFIQLDRGSTPLHAAARFQNLDLAMLLLKHWDENLRHLDVTDPRVVDNHERVKPYQMPGVKMNKALLRVLDPDTPIKDISDPFGETSRPNSVPVFKVAPLRGATAPLLHGQVVAAPLLASRESDDISSPGSGRGSGGKAPAGWEGPNPASGERFTVYQCAEFECDSTAQVPEVPPKADAAVKWVSTGLGLHRSQSDGRRVVLGQGASINSLSRTRSGAAIPALSERLSGYRSNPSDDGNGKRGQDCGSYLAVAAPRAVATQAVNKSAAVPVTPNGVMSLPPYKSPFMSGTLAITDPGAGRGPVSECSLPSPGGKGHPFTPSHQGDLAAAGGLTKTRSGEGSAAAAAEVAGARGRLACTASSDGPQRSAEPSSQAGGISTAGGGPVSRSSSQKLAFAGCPHTTTSRTIPGADPAVPAPNPSLSRTVSSSRRGSSPTSKGQGVDAPPPVFSAWSDATSTTTTTPLVVAGITMSSRKTVMTDKPAAVPDFSRDSHSEGRQAPVEVTMYPHRLVNVEPLKPGEAGEAGEAGDSRNVAMKAGTTGTKHHITHHDHKAPHITHHHQQYQQQRQYKGDTDFGSHSANQSSGTLSLGLSRRGLMPTVELSEDESRIEDRGAAVKALSPQASRRSRVVS</sequence>
<evidence type="ECO:0000256" key="1">
    <source>
        <dbReference type="ARBA" id="ARBA00022737"/>
    </source>
</evidence>
<feature type="repeat" description="ANK" evidence="3">
    <location>
        <begin position="181"/>
        <end position="213"/>
    </location>
</feature>
<reference evidence="5" key="1">
    <citation type="journal article" date="2021" name="Proc. Natl. Acad. Sci. U.S.A.">
        <title>Three genomes in the algal genus Volvox reveal the fate of a haploid sex-determining region after a transition to homothallism.</title>
        <authorList>
            <person name="Yamamoto K."/>
            <person name="Hamaji T."/>
            <person name="Kawai-Toyooka H."/>
            <person name="Matsuzaki R."/>
            <person name="Takahashi F."/>
            <person name="Nishimura Y."/>
            <person name="Kawachi M."/>
            <person name="Noguchi H."/>
            <person name="Minakuchi Y."/>
            <person name="Umen J.G."/>
            <person name="Toyoda A."/>
            <person name="Nozaki H."/>
        </authorList>
    </citation>
    <scope>NUCLEOTIDE SEQUENCE</scope>
    <source>
        <strain evidence="5">NIES-3780</strain>
    </source>
</reference>
<dbReference type="AlphaFoldDB" id="A0A8J4BEM8"/>
<dbReference type="PROSITE" id="PS50297">
    <property type="entry name" value="ANK_REP_REGION"/>
    <property type="match status" value="3"/>
</dbReference>
<feature type="compositionally biased region" description="Low complexity" evidence="4">
    <location>
        <begin position="636"/>
        <end position="653"/>
    </location>
</feature>
<dbReference type="EMBL" id="BNCO01000037">
    <property type="protein sequence ID" value="GIL59956.1"/>
    <property type="molecule type" value="Genomic_DNA"/>
</dbReference>
<evidence type="ECO:0000256" key="3">
    <source>
        <dbReference type="PROSITE-ProRule" id="PRU00023"/>
    </source>
</evidence>
<feature type="compositionally biased region" description="Basic and acidic residues" evidence="4">
    <location>
        <begin position="821"/>
        <end position="830"/>
    </location>
</feature>
<keyword evidence="2 3" id="KW-0040">ANK repeat</keyword>
<feature type="compositionally biased region" description="Polar residues" evidence="4">
    <location>
        <begin position="575"/>
        <end position="593"/>
    </location>
</feature>
<dbReference type="PANTHER" id="PTHR24124:SF8">
    <property type="entry name" value="OCA DOMAIN-CONTAINING PROTEIN"/>
    <property type="match status" value="1"/>
</dbReference>
<gene>
    <name evidence="5" type="ORF">Vafri_14602</name>
</gene>
<proteinExistence type="predicted"/>
<keyword evidence="1" id="KW-0677">Repeat</keyword>
<evidence type="ECO:0000313" key="5">
    <source>
        <dbReference type="EMBL" id="GIL59956.1"/>
    </source>
</evidence>
<feature type="repeat" description="ANK" evidence="3">
    <location>
        <begin position="101"/>
        <end position="133"/>
    </location>
</feature>
<feature type="compositionally biased region" description="Low complexity" evidence="4">
    <location>
        <begin position="555"/>
        <end position="573"/>
    </location>
</feature>
<organism evidence="5 6">
    <name type="scientific">Volvox africanus</name>
    <dbReference type="NCBI Taxonomy" id="51714"/>
    <lineage>
        <taxon>Eukaryota</taxon>
        <taxon>Viridiplantae</taxon>
        <taxon>Chlorophyta</taxon>
        <taxon>core chlorophytes</taxon>
        <taxon>Chlorophyceae</taxon>
        <taxon>CS clade</taxon>
        <taxon>Chlamydomonadales</taxon>
        <taxon>Volvocaceae</taxon>
        <taxon>Volvox</taxon>
    </lineage>
</organism>
<dbReference type="GO" id="GO:0010468">
    <property type="term" value="P:regulation of gene expression"/>
    <property type="evidence" value="ECO:0007669"/>
    <property type="project" value="TreeGrafter"/>
</dbReference>
<dbReference type="InterPro" id="IPR036770">
    <property type="entry name" value="Ankyrin_rpt-contain_sf"/>
</dbReference>
<name>A0A8J4BEM8_9CHLO</name>
<protein>
    <submittedName>
        <fullName evidence="5">Uncharacterized protein</fullName>
    </submittedName>
</protein>
<feature type="compositionally biased region" description="Low complexity" evidence="4">
    <location>
        <begin position="799"/>
        <end position="812"/>
    </location>
</feature>
<comment type="caution">
    <text evidence="5">The sequence shown here is derived from an EMBL/GenBank/DDBJ whole genome shotgun (WGS) entry which is preliminary data.</text>
</comment>
<dbReference type="Gene3D" id="1.25.40.20">
    <property type="entry name" value="Ankyrin repeat-containing domain"/>
    <property type="match status" value="2"/>
</dbReference>
<dbReference type="Proteomes" id="UP000747399">
    <property type="component" value="Unassembled WGS sequence"/>
</dbReference>
<feature type="region of interest" description="Disordered" evidence="4">
    <location>
        <begin position="513"/>
        <end position="671"/>
    </location>
</feature>
<feature type="region of interest" description="Disordered" evidence="4">
    <location>
        <begin position="768"/>
        <end position="847"/>
    </location>
</feature>
<feature type="region of interest" description="Disordered" evidence="4">
    <location>
        <begin position="339"/>
        <end position="366"/>
    </location>
</feature>
<dbReference type="SUPFAM" id="SSF48403">
    <property type="entry name" value="Ankyrin repeat"/>
    <property type="match status" value="1"/>
</dbReference>
<dbReference type="GO" id="GO:0005634">
    <property type="term" value="C:nucleus"/>
    <property type="evidence" value="ECO:0007669"/>
    <property type="project" value="TreeGrafter"/>
</dbReference>
<keyword evidence="6" id="KW-1185">Reference proteome</keyword>
<dbReference type="PANTHER" id="PTHR24124">
    <property type="entry name" value="ANKYRIN REPEAT FAMILY A"/>
    <property type="match status" value="1"/>
</dbReference>